<dbReference type="EMBL" id="KL198006">
    <property type="protein sequence ID" value="KDQ31207.1"/>
    <property type="molecule type" value="Genomic_DNA"/>
</dbReference>
<dbReference type="VEuPathDB" id="FungiDB:PLEOSDRAFT_1102187"/>
<evidence type="ECO:0000313" key="10">
    <source>
        <dbReference type="Proteomes" id="UP000027073"/>
    </source>
</evidence>
<keyword evidence="5 7" id="KW-0472">Membrane</keyword>
<feature type="region of interest" description="Disordered" evidence="6">
    <location>
        <begin position="1"/>
        <end position="20"/>
    </location>
</feature>
<dbReference type="GO" id="GO:0016020">
    <property type="term" value="C:membrane"/>
    <property type="evidence" value="ECO:0007669"/>
    <property type="project" value="UniProtKB-SubCell"/>
</dbReference>
<dbReference type="InterPro" id="IPR020846">
    <property type="entry name" value="MFS_dom"/>
</dbReference>
<feature type="transmembrane region" description="Helical" evidence="7">
    <location>
        <begin position="319"/>
        <end position="336"/>
    </location>
</feature>
<feature type="transmembrane region" description="Helical" evidence="7">
    <location>
        <begin position="368"/>
        <end position="391"/>
    </location>
</feature>
<evidence type="ECO:0000256" key="6">
    <source>
        <dbReference type="SAM" id="MobiDB-lite"/>
    </source>
</evidence>
<feature type="transmembrane region" description="Helical" evidence="7">
    <location>
        <begin position="178"/>
        <end position="197"/>
    </location>
</feature>
<feature type="transmembrane region" description="Helical" evidence="7">
    <location>
        <begin position="403"/>
        <end position="423"/>
    </location>
</feature>
<feature type="domain" description="Major facilitator superfamily (MFS) profile" evidence="8">
    <location>
        <begin position="48"/>
        <end position="459"/>
    </location>
</feature>
<gene>
    <name evidence="9" type="ORF">PLEOSDRAFT_1102187</name>
</gene>
<dbReference type="FunFam" id="1.20.1250.20:FF:000013">
    <property type="entry name" value="MFS general substrate transporter"/>
    <property type="match status" value="1"/>
</dbReference>
<dbReference type="InParanoid" id="A0A067P474"/>
<dbReference type="Gene3D" id="1.20.1250.20">
    <property type="entry name" value="MFS general substrate transporter like domains"/>
    <property type="match status" value="2"/>
</dbReference>
<keyword evidence="3 7" id="KW-0812">Transmembrane</keyword>
<comment type="subcellular location">
    <subcellularLocation>
        <location evidence="1">Membrane</location>
        <topology evidence="1">Multi-pass membrane protein</topology>
    </subcellularLocation>
</comment>
<dbReference type="FunFam" id="1.20.1250.20:FF:000018">
    <property type="entry name" value="MFS transporter permease"/>
    <property type="match status" value="1"/>
</dbReference>
<evidence type="ECO:0000256" key="3">
    <source>
        <dbReference type="ARBA" id="ARBA00022692"/>
    </source>
</evidence>
<feature type="transmembrane region" description="Helical" evidence="7">
    <location>
        <begin position="435"/>
        <end position="457"/>
    </location>
</feature>
<dbReference type="AlphaFoldDB" id="A0A067P474"/>
<feature type="transmembrane region" description="Helical" evidence="7">
    <location>
        <begin position="86"/>
        <end position="104"/>
    </location>
</feature>
<dbReference type="SUPFAM" id="SSF103473">
    <property type="entry name" value="MFS general substrate transporter"/>
    <property type="match status" value="1"/>
</dbReference>
<name>A0A067P474_PLEO1</name>
<dbReference type="Pfam" id="PF07690">
    <property type="entry name" value="MFS_1"/>
    <property type="match status" value="1"/>
</dbReference>
<reference evidence="10" key="1">
    <citation type="journal article" date="2014" name="Proc. Natl. Acad. Sci. U.S.A.">
        <title>Extensive sampling of basidiomycete genomes demonstrates inadequacy of the white-rot/brown-rot paradigm for wood decay fungi.</title>
        <authorList>
            <person name="Riley R."/>
            <person name="Salamov A.A."/>
            <person name="Brown D.W."/>
            <person name="Nagy L.G."/>
            <person name="Floudas D."/>
            <person name="Held B.W."/>
            <person name="Levasseur A."/>
            <person name="Lombard V."/>
            <person name="Morin E."/>
            <person name="Otillar R."/>
            <person name="Lindquist E.A."/>
            <person name="Sun H."/>
            <person name="LaButti K.M."/>
            <person name="Schmutz J."/>
            <person name="Jabbour D."/>
            <person name="Luo H."/>
            <person name="Baker S.E."/>
            <person name="Pisabarro A.G."/>
            <person name="Walton J.D."/>
            <person name="Blanchette R.A."/>
            <person name="Henrissat B."/>
            <person name="Martin F."/>
            <person name="Cullen D."/>
            <person name="Hibbett D.S."/>
            <person name="Grigoriev I.V."/>
        </authorList>
    </citation>
    <scope>NUCLEOTIDE SEQUENCE [LARGE SCALE GENOMIC DNA]</scope>
    <source>
        <strain evidence="10">PC15</strain>
    </source>
</reference>
<proteinExistence type="predicted"/>
<evidence type="ECO:0000256" key="2">
    <source>
        <dbReference type="ARBA" id="ARBA00022448"/>
    </source>
</evidence>
<keyword evidence="2" id="KW-0813">Transport</keyword>
<organism evidence="9 10">
    <name type="scientific">Pleurotus ostreatus (strain PC15)</name>
    <name type="common">Oyster mushroom</name>
    <dbReference type="NCBI Taxonomy" id="1137138"/>
    <lineage>
        <taxon>Eukaryota</taxon>
        <taxon>Fungi</taxon>
        <taxon>Dikarya</taxon>
        <taxon>Basidiomycota</taxon>
        <taxon>Agaricomycotina</taxon>
        <taxon>Agaricomycetes</taxon>
        <taxon>Agaricomycetidae</taxon>
        <taxon>Agaricales</taxon>
        <taxon>Pleurotineae</taxon>
        <taxon>Pleurotaceae</taxon>
        <taxon>Pleurotus</taxon>
    </lineage>
</organism>
<feature type="transmembrane region" description="Helical" evidence="7">
    <location>
        <begin position="146"/>
        <end position="166"/>
    </location>
</feature>
<dbReference type="PANTHER" id="PTHR43791:SF3">
    <property type="entry name" value="MAJOR FACILITATOR SUPERFAMILY (MFS) PROFILE DOMAIN-CONTAINING PROTEIN"/>
    <property type="match status" value="1"/>
</dbReference>
<evidence type="ECO:0000256" key="7">
    <source>
        <dbReference type="SAM" id="Phobius"/>
    </source>
</evidence>
<dbReference type="GO" id="GO:0022857">
    <property type="term" value="F:transmembrane transporter activity"/>
    <property type="evidence" value="ECO:0007669"/>
    <property type="project" value="InterPro"/>
</dbReference>
<feature type="transmembrane region" description="Helical" evidence="7">
    <location>
        <begin position="278"/>
        <end position="299"/>
    </location>
</feature>
<dbReference type="HOGENOM" id="CLU_001265_0_1_1"/>
<protein>
    <recommendedName>
        <fullName evidence="8">Major facilitator superfamily (MFS) profile domain-containing protein</fullName>
    </recommendedName>
</protein>
<evidence type="ECO:0000256" key="4">
    <source>
        <dbReference type="ARBA" id="ARBA00022989"/>
    </source>
</evidence>
<feature type="transmembrane region" description="Helical" evidence="7">
    <location>
        <begin position="116"/>
        <end position="134"/>
    </location>
</feature>
<evidence type="ECO:0000313" key="9">
    <source>
        <dbReference type="EMBL" id="KDQ31207.1"/>
    </source>
</evidence>
<feature type="transmembrane region" description="Helical" evidence="7">
    <location>
        <begin position="343"/>
        <end position="362"/>
    </location>
</feature>
<feature type="transmembrane region" description="Helical" evidence="7">
    <location>
        <begin position="46"/>
        <end position="66"/>
    </location>
</feature>
<dbReference type="PANTHER" id="PTHR43791">
    <property type="entry name" value="PERMEASE-RELATED"/>
    <property type="match status" value="1"/>
</dbReference>
<evidence type="ECO:0000256" key="5">
    <source>
        <dbReference type="ARBA" id="ARBA00023136"/>
    </source>
</evidence>
<evidence type="ECO:0000256" key="1">
    <source>
        <dbReference type="ARBA" id="ARBA00004141"/>
    </source>
</evidence>
<sequence length="481" mass="53127">MSPSISEKASADFIENESSQEPRIDAEHNLNVDPAFAKRTMRRIDLHLLPILAVLYSISLIDRVNISNAYVAGMARDLELQIGTRYSLATLIFFVPYIIFELPSNILIRKIGAARWIGSITFLWGSVMIGMAFVKNWWQLVVCRAILGVLEAGFFPACTYIISTWYIRREVQKRMTGFYVVSVMISGFSSAMAGGIAELEGTSNMGGWQWIFLIFGLITVVGAVAAYLLVQDFPDKNTFLSPEQTSWVLARIDADRSDAQYDHWTMKKFWSYMVDPHLWSFAVLFGAVCTTTYAFAYFLPIILVQGMGYTTLDAQLLTAPPYVFAAIFSFSLAILSDKTGHRGPFIIFQSIVAIVGLCLTAFHTNNAVRYFGVFLGIGGGSANVASILGYLQNNTSGYSRRGFATAITIGGGGVGGIIASTVFRSKDAPGYRPGLWVVIGAQLLIISTICANSFYYYTKNKAVREGRSDAIQGRPGFFYTF</sequence>
<dbReference type="Proteomes" id="UP000027073">
    <property type="component" value="Unassembled WGS sequence"/>
</dbReference>
<dbReference type="OrthoDB" id="3639251at2759"/>
<evidence type="ECO:0000259" key="8">
    <source>
        <dbReference type="PROSITE" id="PS50850"/>
    </source>
</evidence>
<keyword evidence="4 7" id="KW-1133">Transmembrane helix</keyword>
<dbReference type="PROSITE" id="PS50850">
    <property type="entry name" value="MFS"/>
    <property type="match status" value="1"/>
</dbReference>
<dbReference type="InterPro" id="IPR011701">
    <property type="entry name" value="MFS"/>
</dbReference>
<feature type="transmembrane region" description="Helical" evidence="7">
    <location>
        <begin position="209"/>
        <end position="230"/>
    </location>
</feature>
<accession>A0A067P474</accession>
<dbReference type="InterPro" id="IPR036259">
    <property type="entry name" value="MFS_trans_sf"/>
</dbReference>